<dbReference type="PANTHER" id="PTHR45833">
    <property type="entry name" value="METHIONINE SYNTHASE"/>
    <property type="match status" value="1"/>
</dbReference>
<dbReference type="OrthoDB" id="358252at2"/>
<proteinExistence type="inferred from homology"/>
<evidence type="ECO:0000256" key="5">
    <source>
        <dbReference type="ARBA" id="ARBA00022723"/>
    </source>
</evidence>
<evidence type="ECO:0000256" key="3">
    <source>
        <dbReference type="ARBA" id="ARBA00022628"/>
    </source>
</evidence>
<organism evidence="8 9">
    <name type="scientific">Desulfosporosinus metallidurans</name>
    <dbReference type="NCBI Taxonomy" id="1888891"/>
    <lineage>
        <taxon>Bacteria</taxon>
        <taxon>Bacillati</taxon>
        <taxon>Bacillota</taxon>
        <taxon>Clostridia</taxon>
        <taxon>Eubacteriales</taxon>
        <taxon>Desulfitobacteriaceae</taxon>
        <taxon>Desulfosporosinus</taxon>
    </lineage>
</organism>
<dbReference type="InterPro" id="IPR011005">
    <property type="entry name" value="Dihydropteroate_synth-like_sf"/>
</dbReference>
<dbReference type="GO" id="GO:0046653">
    <property type="term" value="P:tetrahydrofolate metabolic process"/>
    <property type="evidence" value="ECO:0007669"/>
    <property type="project" value="TreeGrafter"/>
</dbReference>
<gene>
    <name evidence="8" type="ORF">DSOL_2059</name>
</gene>
<evidence type="ECO:0000259" key="7">
    <source>
        <dbReference type="PROSITE" id="PS50972"/>
    </source>
</evidence>
<dbReference type="GO" id="GO:0005829">
    <property type="term" value="C:cytosol"/>
    <property type="evidence" value="ECO:0007669"/>
    <property type="project" value="TreeGrafter"/>
</dbReference>
<dbReference type="RefSeq" id="WP_075364708.1">
    <property type="nucleotide sequence ID" value="NZ_MLBF01000012.1"/>
</dbReference>
<dbReference type="AlphaFoldDB" id="A0A1Q8QXB2"/>
<dbReference type="EMBL" id="MLBF01000012">
    <property type="protein sequence ID" value="OLN31966.1"/>
    <property type="molecule type" value="Genomic_DNA"/>
</dbReference>
<keyword evidence="3" id="KW-0846">Cobalamin</keyword>
<evidence type="ECO:0000313" key="9">
    <source>
        <dbReference type="Proteomes" id="UP000186102"/>
    </source>
</evidence>
<keyword evidence="5" id="KW-0479">Metal-binding</keyword>
<accession>A0A1Q8QXB2</accession>
<dbReference type="GO" id="GO:0031419">
    <property type="term" value="F:cobalamin binding"/>
    <property type="evidence" value="ECO:0007669"/>
    <property type="project" value="UniProtKB-KW"/>
</dbReference>
<keyword evidence="4 8" id="KW-0808">Transferase</keyword>
<dbReference type="SUPFAM" id="SSF51717">
    <property type="entry name" value="Dihydropteroate synthetase-like"/>
    <property type="match status" value="1"/>
</dbReference>
<evidence type="ECO:0000256" key="6">
    <source>
        <dbReference type="ARBA" id="ARBA00023285"/>
    </source>
</evidence>
<dbReference type="GO" id="GO:0032259">
    <property type="term" value="P:methylation"/>
    <property type="evidence" value="ECO:0007669"/>
    <property type="project" value="UniProtKB-KW"/>
</dbReference>
<dbReference type="PANTHER" id="PTHR45833:SF1">
    <property type="entry name" value="METHIONINE SYNTHASE"/>
    <property type="match status" value="1"/>
</dbReference>
<dbReference type="Gene3D" id="3.20.20.20">
    <property type="entry name" value="Dihydropteroate synthase-like"/>
    <property type="match status" value="1"/>
</dbReference>
<dbReference type="STRING" id="1888891.DSOL_2059"/>
<name>A0A1Q8QXB2_9FIRM</name>
<dbReference type="InterPro" id="IPR050554">
    <property type="entry name" value="Met_Synthase/Corrinoid"/>
</dbReference>
<comment type="caution">
    <text evidence="8">The sequence shown here is derived from an EMBL/GenBank/DDBJ whole genome shotgun (WGS) entry which is preliminary data.</text>
</comment>
<keyword evidence="9" id="KW-1185">Reference proteome</keyword>
<keyword evidence="2 8" id="KW-0489">Methyltransferase</keyword>
<protein>
    <submittedName>
        <fullName evidence="8">5-methyltetrahydrofolate--homocysteine methyltransferase</fullName>
    </submittedName>
</protein>
<evidence type="ECO:0000256" key="2">
    <source>
        <dbReference type="ARBA" id="ARBA00022603"/>
    </source>
</evidence>
<evidence type="ECO:0000256" key="4">
    <source>
        <dbReference type="ARBA" id="ARBA00022679"/>
    </source>
</evidence>
<dbReference type="NCBIfam" id="NF005719">
    <property type="entry name" value="PRK07535.1"/>
    <property type="match status" value="1"/>
</dbReference>
<dbReference type="GO" id="GO:0008705">
    <property type="term" value="F:methionine synthase activity"/>
    <property type="evidence" value="ECO:0007669"/>
    <property type="project" value="TreeGrafter"/>
</dbReference>
<sequence>MLIVGERINTSRKGIEPAVRSRDLEFINNEVVLQVAAGAGMIDVNAGTLLEGEPEALAWLTQVAQAEANVPLCLDSPNPLALSAALKVHKGKALINSISGEEERYRAIIPLAKEYQAAVVALTMDNNGMPTDAMGRLNVARKLIQRLNADGIDLSDIYIDPLVQPIGSDSNQGAAVLGTISVIKAEYPDVHVICGLSNISYGLPIRRLLNRTFLAMCVTMGLDGVICDPLDRDMMKAIYASAALVGKDEFCMGYINAFREQRLD</sequence>
<dbReference type="Proteomes" id="UP000186102">
    <property type="component" value="Unassembled WGS sequence"/>
</dbReference>
<comment type="similarity">
    <text evidence="1">Belongs to the vitamin-B12 dependent methionine synthase family.</text>
</comment>
<dbReference type="InterPro" id="IPR000489">
    <property type="entry name" value="Pterin-binding_dom"/>
</dbReference>
<reference evidence="8 9" key="1">
    <citation type="submission" date="2016-09" db="EMBL/GenBank/DDBJ databases">
        <title>Complete genome of Desulfosporosinus sp. OL.</title>
        <authorList>
            <person name="Mardanov A."/>
            <person name="Beletsky A."/>
            <person name="Panova A."/>
            <person name="Karnachuk O."/>
            <person name="Ravin N."/>
        </authorList>
    </citation>
    <scope>NUCLEOTIDE SEQUENCE [LARGE SCALE GENOMIC DNA]</scope>
    <source>
        <strain evidence="8 9">OL</strain>
    </source>
</reference>
<dbReference type="Pfam" id="PF00809">
    <property type="entry name" value="Pterin_bind"/>
    <property type="match status" value="1"/>
</dbReference>
<dbReference type="GO" id="GO:0050667">
    <property type="term" value="P:homocysteine metabolic process"/>
    <property type="evidence" value="ECO:0007669"/>
    <property type="project" value="TreeGrafter"/>
</dbReference>
<keyword evidence="6" id="KW-0170">Cobalt</keyword>
<evidence type="ECO:0000256" key="1">
    <source>
        <dbReference type="ARBA" id="ARBA00010398"/>
    </source>
</evidence>
<evidence type="ECO:0000313" key="8">
    <source>
        <dbReference type="EMBL" id="OLN31966.1"/>
    </source>
</evidence>
<dbReference type="PROSITE" id="PS50972">
    <property type="entry name" value="PTERIN_BINDING"/>
    <property type="match status" value="1"/>
</dbReference>
<dbReference type="GO" id="GO:0046872">
    <property type="term" value="F:metal ion binding"/>
    <property type="evidence" value="ECO:0007669"/>
    <property type="project" value="UniProtKB-KW"/>
</dbReference>
<feature type="domain" description="Pterin-binding" evidence="7">
    <location>
        <begin position="1"/>
        <end position="264"/>
    </location>
</feature>